<reference evidence="1" key="1">
    <citation type="journal article" date="2014" name="Int. J. Syst. Evol. Microbiol.">
        <title>Complete genome sequence of Corynebacterium casei LMG S-19264T (=DSM 44701T), isolated from a smear-ripened cheese.</title>
        <authorList>
            <consortium name="US DOE Joint Genome Institute (JGI-PGF)"/>
            <person name="Walter F."/>
            <person name="Albersmeier A."/>
            <person name="Kalinowski J."/>
            <person name="Ruckert C."/>
        </authorList>
    </citation>
    <scope>NUCLEOTIDE SEQUENCE</scope>
    <source>
        <strain evidence="1">CCM 8711</strain>
    </source>
</reference>
<dbReference type="SUPFAM" id="SSF49464">
    <property type="entry name" value="Carboxypeptidase regulatory domain-like"/>
    <property type="match status" value="1"/>
</dbReference>
<evidence type="ECO:0008006" key="3">
    <source>
        <dbReference type="Google" id="ProtNLM"/>
    </source>
</evidence>
<reference evidence="1" key="2">
    <citation type="submission" date="2020-09" db="EMBL/GenBank/DDBJ databases">
        <authorList>
            <person name="Sun Q."/>
            <person name="Sedlacek I."/>
        </authorList>
    </citation>
    <scope>NUCLEOTIDE SEQUENCE</scope>
    <source>
        <strain evidence="1">CCM 8711</strain>
    </source>
</reference>
<keyword evidence="2" id="KW-1185">Reference proteome</keyword>
<name>A0A917J5T7_9SPHI</name>
<dbReference type="EMBL" id="BMDO01000001">
    <property type="protein sequence ID" value="GGI49258.1"/>
    <property type="molecule type" value="Genomic_DNA"/>
</dbReference>
<evidence type="ECO:0000313" key="2">
    <source>
        <dbReference type="Proteomes" id="UP000662074"/>
    </source>
</evidence>
<gene>
    <name evidence="1" type="ORF">GCM10011425_04700</name>
</gene>
<sequence>MAGTIIDTPGKFGLAGVELELRSTYSGYTFHNPLNILAKTVTDNNGKYRFSVPSGSVDLNRNYLSVVLKKTTYFYRTPDEKLGLYDTKFKPDSAITVNAAMFRQATMDIKLEISRPFAPNTFSFYYDYGSKTAHGYNVNPEDAGKLYNVTTAGDMKTIIFWDIDKVRYKDSLTVPAGQKGTYTIKF</sequence>
<protein>
    <recommendedName>
        <fullName evidence="3">Carboxypeptidase regulatory-like domain-containing protein</fullName>
    </recommendedName>
</protein>
<dbReference type="AlphaFoldDB" id="A0A917J5T7"/>
<accession>A0A917J5T7</accession>
<comment type="caution">
    <text evidence="1">The sequence shown here is derived from an EMBL/GenBank/DDBJ whole genome shotgun (WGS) entry which is preliminary data.</text>
</comment>
<proteinExistence type="predicted"/>
<organism evidence="1 2">
    <name type="scientific">Mucilaginibacter galii</name>
    <dbReference type="NCBI Taxonomy" id="2005073"/>
    <lineage>
        <taxon>Bacteria</taxon>
        <taxon>Pseudomonadati</taxon>
        <taxon>Bacteroidota</taxon>
        <taxon>Sphingobacteriia</taxon>
        <taxon>Sphingobacteriales</taxon>
        <taxon>Sphingobacteriaceae</taxon>
        <taxon>Mucilaginibacter</taxon>
    </lineage>
</organism>
<evidence type="ECO:0000313" key="1">
    <source>
        <dbReference type="EMBL" id="GGI49258.1"/>
    </source>
</evidence>
<dbReference type="Proteomes" id="UP000662074">
    <property type="component" value="Unassembled WGS sequence"/>
</dbReference>
<dbReference type="InterPro" id="IPR008969">
    <property type="entry name" value="CarboxyPept-like_regulatory"/>
</dbReference>